<organism evidence="1 2">
    <name type="scientific">Limnoraphis robusta CS-951</name>
    <dbReference type="NCBI Taxonomy" id="1637645"/>
    <lineage>
        <taxon>Bacteria</taxon>
        <taxon>Bacillati</taxon>
        <taxon>Cyanobacteriota</taxon>
        <taxon>Cyanophyceae</taxon>
        <taxon>Oscillatoriophycideae</taxon>
        <taxon>Oscillatoriales</taxon>
        <taxon>Sirenicapillariaceae</taxon>
        <taxon>Limnoraphis</taxon>
    </lineage>
</organism>
<dbReference type="EMBL" id="LATL02000201">
    <property type="protein sequence ID" value="KKD40018.1"/>
    <property type="molecule type" value="Genomic_DNA"/>
</dbReference>
<dbReference type="RefSeq" id="WP_046276469.1">
    <property type="nucleotide sequence ID" value="NZ_LATL02000201.1"/>
</dbReference>
<name>A0A0F5YML7_9CYAN</name>
<reference evidence="1 2" key="1">
    <citation type="submission" date="2015-06" db="EMBL/GenBank/DDBJ databases">
        <title>Draft genome assembly of filamentous brackish cyanobacterium Limnoraphis robusta strain CS-951.</title>
        <authorList>
            <person name="Willis A."/>
            <person name="Parks M."/>
            <person name="Burford M.A."/>
        </authorList>
    </citation>
    <scope>NUCLEOTIDE SEQUENCE [LARGE SCALE GENOMIC DNA]</scope>
    <source>
        <strain evidence="1 2">CS-951</strain>
    </source>
</reference>
<accession>A0A0F5YML7</accession>
<gene>
    <name evidence="1" type="ORF">WN50_00185</name>
</gene>
<proteinExistence type="predicted"/>
<evidence type="ECO:0000313" key="2">
    <source>
        <dbReference type="Proteomes" id="UP000033607"/>
    </source>
</evidence>
<protein>
    <submittedName>
        <fullName evidence="1">Uncharacterized protein</fullName>
    </submittedName>
</protein>
<comment type="caution">
    <text evidence="1">The sequence shown here is derived from an EMBL/GenBank/DDBJ whole genome shotgun (WGS) entry which is preliminary data.</text>
</comment>
<dbReference type="AlphaFoldDB" id="A0A0F5YML7"/>
<evidence type="ECO:0000313" key="1">
    <source>
        <dbReference type="EMBL" id="KKD40018.1"/>
    </source>
</evidence>
<dbReference type="Proteomes" id="UP000033607">
    <property type="component" value="Unassembled WGS sequence"/>
</dbReference>
<sequence length="151" mass="16587">MINDPLQLLPSIDFSSGLTLGDSPNYTETVVDENTTSEVDNLTGLRESEAILMQGIQYLEYGRSLSELGFEGEGLERLQPEDLQGALSDVQEQIAYQLSLTEQPTEIDSVLPGKQVFLIEEGTAIPADLQTEMANREIIFVPDGTFSQGIF</sequence>